<proteinExistence type="predicted"/>
<dbReference type="InterPro" id="IPR026341">
    <property type="entry name" value="T9SS_type_B"/>
</dbReference>
<dbReference type="Pfam" id="PF13585">
    <property type="entry name" value="CHU_C"/>
    <property type="match status" value="1"/>
</dbReference>
<sequence>MKTIKISLLVFACFLCNQVFSQQITVDNTLTEQQLIENTLTEGCVEITNINSQVNGSVNGFGSFGYFESASSNFPFENGIILSTGNAASAGNTQNNDILNEGEDNWLTDTDLETALGITGTLNATSIEFDFISISNQVQFNYILASEEYFGNFPCEYSDGFAFLIREAGTNDPYTNIAVIPGTSTPVNTNTIHDEIAGFCAAENDEYFEGYSIGDTNFNGRTTVMTATATITPYVQYHIKMIIADQTDENYDSAVFIEGNSFDAVVDLGADISTCAESLTLNGDIQNAQATYSWYLNNTLINGETQPELHVTQSGTYTVQIEIPISNTTCIMEDSVDISLSSTQSADPISDYEICDDLSGDGIETFDLSTKDAEVLASVPNSTYNYSYHLTNDDAINNTNAITTPIQNTSNPQTIFVRIEDVNNGCLAFSTFNLIVNELPNITTPTDLDVCDDDTADGLTLIDLSEKDDEITSGQTILDVTYHFTQADADSGANPIALPYSNTSQTEQLFVRVTNSQTGCASTTTLTFNVLNNPVINTEDLYIDACDPEHDGFATFDLNTITDEVLNGITGVSTSFHETYEDALTLSNPIANSTSYDNITFEEQTLYISVVDDVSGCISVAPFEIHANLLLTGTTIRNFSLCDQDNDGEEAFDLESIAISIINDIPNVTVSFYETESDRDNQTNEIDVTVAYVPDEIPHTLYIALHSDTCTEYEDIELNLNPIIEFDTIGSVNYCDDDQDGFTLVDLSIFDSMVTEGQSGFTVMYYETESDANSNTNALPTMYNNISNPQILYTRIRYDQTGCADVNSFELNIIPAPVTSTPTDFIICDDNQDGIYTIDLNSKIPELVSDTANRTFSFHTSLSDAEASANAIANPTAYPSNTQTIFARVENATTGCHTIESFEVIVNTLPTFINISNYSICEQNSDGFGDFTFNTKDAEILNGQAGKEVLYFESQNDAENRINAIDKTVAYQNLSNPQTIFVRVENTTDQDCYGTASFTIEMGSNPEFNAPTDWFVCDDISNDGSEVFDLNEKITEISQGIPENLDITFYTSLVDSENGTNPIALNYANTSNPQTIYVRIDNGTICNSLTAFEVNVIPAPEASPSEPLVSCDVDYDGIVTFDLTDAEVDIFDVRQDDIVIAYYETLNDLENETNPIADPENYNNISNPQTVYVRITNTVSNCYLGLPLELIVNLPPTINDFESVSICDNVDRYYNLNEVDALVTSETDAVVTYYLNANDALTANNVIATDYTYQTNNDTIHVRIENSTTGCFTTYAFQLEINPLPVAYQPSDLEDCDDDFDGFLTFDISQQNATILGTQSPNNFTVTYHNSEADVSTGDNSLPDLYDAIDGEIIYVRVENNTTGCYITTQFTTYVYARPIVDIDDQTLCLNNSPLYVTAETNNPGDEYIWSTNQTTPDIEITEIGSYWVTVITPFGCSTTSEFEVIESETAIIEFTETLDFSDPNSITVNVSGIGDYLYILDNGVPQESNFFNNVTLGYHTITVMDINGCAEATREVVVVDAPKFFTPNNDGYFDTWHISGIETLPGSIVYIYDRYGKLIKQLTSNSAGWNGFYNGNRMPTSDYWFVAKIISDDGEFEVKGHFTLKI</sequence>
<gene>
    <name evidence="2" type="ORF">GCM10009431_14450</name>
</gene>
<organism evidence="2 3">
    <name type="scientific">Gaetbulibacter jejuensis</name>
    <dbReference type="NCBI Taxonomy" id="584607"/>
    <lineage>
        <taxon>Bacteria</taxon>
        <taxon>Pseudomonadati</taxon>
        <taxon>Bacteroidota</taxon>
        <taxon>Flavobacteriia</taxon>
        <taxon>Flavobacteriales</taxon>
        <taxon>Flavobacteriaceae</taxon>
        <taxon>Gaetbulibacter</taxon>
    </lineage>
</organism>
<dbReference type="EMBL" id="BAAAGF010000002">
    <property type="protein sequence ID" value="GAA0742442.1"/>
    <property type="molecule type" value="Genomic_DNA"/>
</dbReference>
<name>A0ABP3UWD9_9FLAO</name>
<keyword evidence="1" id="KW-0732">Signal</keyword>
<dbReference type="NCBIfam" id="NF038133">
    <property type="entry name" value="choice_anch_L"/>
    <property type="match status" value="1"/>
</dbReference>
<dbReference type="RefSeq" id="WP_343797032.1">
    <property type="nucleotide sequence ID" value="NZ_BAAAGF010000002.1"/>
</dbReference>
<keyword evidence="3" id="KW-1185">Reference proteome</keyword>
<evidence type="ECO:0000313" key="3">
    <source>
        <dbReference type="Proteomes" id="UP001500736"/>
    </source>
</evidence>
<comment type="caution">
    <text evidence="2">The sequence shown here is derived from an EMBL/GenBank/DDBJ whole genome shotgun (WGS) entry which is preliminary data.</text>
</comment>
<reference evidence="3" key="1">
    <citation type="journal article" date="2019" name="Int. J. Syst. Evol. Microbiol.">
        <title>The Global Catalogue of Microorganisms (GCM) 10K type strain sequencing project: providing services to taxonomists for standard genome sequencing and annotation.</title>
        <authorList>
            <consortium name="The Broad Institute Genomics Platform"/>
            <consortium name="The Broad Institute Genome Sequencing Center for Infectious Disease"/>
            <person name="Wu L."/>
            <person name="Ma J."/>
        </authorList>
    </citation>
    <scope>NUCLEOTIDE SEQUENCE [LARGE SCALE GENOMIC DNA]</scope>
    <source>
        <strain evidence="3">JCM 15976</strain>
    </source>
</reference>
<dbReference type="NCBIfam" id="TIGR04131">
    <property type="entry name" value="Bac_Flav_CTERM"/>
    <property type="match status" value="1"/>
</dbReference>
<dbReference type="InterPro" id="IPR049804">
    <property type="entry name" value="Choice_anch_L"/>
</dbReference>
<evidence type="ECO:0008006" key="4">
    <source>
        <dbReference type="Google" id="ProtNLM"/>
    </source>
</evidence>
<feature type="signal peptide" evidence="1">
    <location>
        <begin position="1"/>
        <end position="21"/>
    </location>
</feature>
<evidence type="ECO:0000313" key="2">
    <source>
        <dbReference type="EMBL" id="GAA0742442.1"/>
    </source>
</evidence>
<dbReference type="Proteomes" id="UP001500736">
    <property type="component" value="Unassembled WGS sequence"/>
</dbReference>
<accession>A0ABP3UWD9</accession>
<feature type="chain" id="PRO_5047049994" description="Gliding motility-associated-like protein" evidence="1">
    <location>
        <begin position="22"/>
        <end position="1607"/>
    </location>
</feature>
<evidence type="ECO:0000256" key="1">
    <source>
        <dbReference type="SAM" id="SignalP"/>
    </source>
</evidence>
<protein>
    <recommendedName>
        <fullName evidence="4">Gliding motility-associated-like protein</fullName>
    </recommendedName>
</protein>